<accession>A0A0G4HAX8</accession>
<feature type="repeat" description="ANK" evidence="3">
    <location>
        <begin position="476"/>
        <end position="498"/>
    </location>
</feature>
<feature type="region of interest" description="Disordered" evidence="4">
    <location>
        <begin position="533"/>
        <end position="562"/>
    </location>
</feature>
<dbReference type="PROSITE" id="PS50088">
    <property type="entry name" value="ANK_REPEAT"/>
    <property type="match status" value="6"/>
</dbReference>
<evidence type="ECO:0000256" key="4">
    <source>
        <dbReference type="SAM" id="MobiDB-lite"/>
    </source>
</evidence>
<organism evidence="5">
    <name type="scientific">Chromera velia CCMP2878</name>
    <dbReference type="NCBI Taxonomy" id="1169474"/>
    <lineage>
        <taxon>Eukaryota</taxon>
        <taxon>Sar</taxon>
        <taxon>Alveolata</taxon>
        <taxon>Colpodellida</taxon>
        <taxon>Chromeraceae</taxon>
        <taxon>Chromera</taxon>
    </lineage>
</organism>
<keyword evidence="1" id="KW-0677">Repeat</keyword>
<protein>
    <submittedName>
        <fullName evidence="5">Uncharacterized protein</fullName>
    </submittedName>
</protein>
<dbReference type="AlphaFoldDB" id="A0A0G4HAX8"/>
<dbReference type="InterPro" id="IPR002110">
    <property type="entry name" value="Ankyrin_rpt"/>
</dbReference>
<dbReference type="SUPFAM" id="SSF48403">
    <property type="entry name" value="Ankyrin repeat"/>
    <property type="match status" value="2"/>
</dbReference>
<evidence type="ECO:0000313" key="5">
    <source>
        <dbReference type="EMBL" id="CEM41137.1"/>
    </source>
</evidence>
<feature type="repeat" description="ANK" evidence="3">
    <location>
        <begin position="90"/>
        <end position="122"/>
    </location>
</feature>
<dbReference type="Pfam" id="PF00023">
    <property type="entry name" value="Ank"/>
    <property type="match status" value="1"/>
</dbReference>
<feature type="region of interest" description="Disordered" evidence="4">
    <location>
        <begin position="930"/>
        <end position="957"/>
    </location>
</feature>
<dbReference type="InterPro" id="IPR036770">
    <property type="entry name" value="Ankyrin_rpt-contain_sf"/>
</dbReference>
<dbReference type="PANTHER" id="PTHR24198">
    <property type="entry name" value="ANKYRIN REPEAT AND PROTEIN KINASE DOMAIN-CONTAINING PROTEIN"/>
    <property type="match status" value="1"/>
</dbReference>
<feature type="repeat" description="ANK" evidence="3">
    <location>
        <begin position="812"/>
        <end position="844"/>
    </location>
</feature>
<feature type="repeat" description="ANK" evidence="3">
    <location>
        <begin position="124"/>
        <end position="156"/>
    </location>
</feature>
<evidence type="ECO:0000256" key="1">
    <source>
        <dbReference type="ARBA" id="ARBA00022737"/>
    </source>
</evidence>
<feature type="region of interest" description="Disordered" evidence="4">
    <location>
        <begin position="889"/>
        <end position="913"/>
    </location>
</feature>
<keyword evidence="2 3" id="KW-0040">ANK repeat</keyword>
<feature type="repeat" description="ANK" evidence="3">
    <location>
        <begin position="274"/>
        <end position="306"/>
    </location>
</feature>
<dbReference type="PANTHER" id="PTHR24198:SF165">
    <property type="entry name" value="ANKYRIN REPEAT-CONTAINING PROTEIN-RELATED"/>
    <property type="match status" value="1"/>
</dbReference>
<feature type="region of interest" description="Disordered" evidence="4">
    <location>
        <begin position="236"/>
        <end position="269"/>
    </location>
</feature>
<feature type="compositionally biased region" description="Gly residues" evidence="4">
    <location>
        <begin position="256"/>
        <end position="265"/>
    </location>
</feature>
<dbReference type="VEuPathDB" id="CryptoDB:Cvel_6141"/>
<gene>
    <name evidence="5" type="ORF">Cvel_6141</name>
</gene>
<dbReference type="EMBL" id="CDMZ01002179">
    <property type="protein sequence ID" value="CEM41137.1"/>
    <property type="molecule type" value="Genomic_DNA"/>
</dbReference>
<sequence length="965" mass="101712">MNAGTEGPSARAFVTDGLAGSVGGGGRIWFNSPRVYEKEVPFAFAPSPPPPSIVSLSLFLALHEGNLHSVLSALHSGADPNFYSTDEEVFARTPLRLACHLGDAQAVEELMHFGAEVFAHSLTDGWSALHSAARSGHDFLCKHLLLEGPDVDSEQRGFSLLHTACEVASPKMQQGGALFTSFALRYCDVAPESEQADRKGAREAGDPGKNLLEAPLHTEDATGTCLVRVTAPSPAVRAGRARTRGAGRAGGKGRGKGGPGVGGVNGHSRREGVVSWTPLHICALRGKMKSAGVLLREGADAFARTGEFHLDSPSLNQAAKRAEAGSLGETSEEAGAFLGGPLGDDLVTDSGLTPLHLACFGGHARLAALFLRHGCSPTAPSERHLWTPLHFAVWSGNSALVADICRAGGRVSVNARDRRPDVQNTPLTLAVAKGDTDSLHTLMAFGADPLVGVRMSNFPGRAFMNSEADRWNGPDGGVTSLHLAVLRGDANLFEVLLRALTEQMDANQLLFVQNDFEGKYLLTPDASAISRLPAYTNASPNPPPKTSPFVSPPSNLLFSPPDNNPHSFSSWVAKQKPKQKDKGFRVPSKLETVKYAEDKTPPLAFLPVQIPPAPPMSPRRGPDAYSVQLAGTTGVRTASALTPAAPLSAYRPPEPLGVCTAQGWGLLDLAAALSAVDPQNGREGNPIARIFPRSRSTRRAVLQLLVNLPELMRLQPLRPAIRGPGAAPLTRVATMPCRLSYMSEEAAIGTLAALQSACAEVAAAGKAEAVEGLQRSGVAALGGACRLNMCNVAEFILREKLSDARCSFLQPPSERPVHVAANFGFGDLAQLLIDYGADPAEEDESGAKPVARLCSSLKSRVAAATVAASFSPTGINALQPAAPFLFSPALPTSEQAPTAHGPTSLPPRPLDRPIRLSCDEVAPDTRALLSRGKEKGMQNVIDKTPPGEKGSEGQRTPAFANLLKM</sequence>
<name>A0A0G4HAX8_9ALVE</name>
<dbReference type="Gene3D" id="1.25.40.20">
    <property type="entry name" value="Ankyrin repeat-containing domain"/>
    <property type="match status" value="3"/>
</dbReference>
<feature type="compositionally biased region" description="Basic residues" evidence="4">
    <location>
        <begin position="239"/>
        <end position="255"/>
    </location>
</feature>
<evidence type="ECO:0000256" key="2">
    <source>
        <dbReference type="ARBA" id="ARBA00023043"/>
    </source>
</evidence>
<dbReference type="PROSITE" id="PS50297">
    <property type="entry name" value="ANK_REP_REGION"/>
    <property type="match status" value="4"/>
</dbReference>
<evidence type="ECO:0000256" key="3">
    <source>
        <dbReference type="PROSITE-ProRule" id="PRU00023"/>
    </source>
</evidence>
<dbReference type="SMART" id="SM00248">
    <property type="entry name" value="ANK"/>
    <property type="match status" value="9"/>
</dbReference>
<feature type="repeat" description="ANK" evidence="3">
    <location>
        <begin position="350"/>
        <end position="382"/>
    </location>
</feature>
<dbReference type="Pfam" id="PF12796">
    <property type="entry name" value="Ank_2"/>
    <property type="match status" value="2"/>
</dbReference>
<proteinExistence type="predicted"/>
<reference evidence="5" key="1">
    <citation type="submission" date="2014-11" db="EMBL/GenBank/DDBJ databases">
        <authorList>
            <person name="Otto D Thomas"/>
            <person name="Naeem Raeece"/>
        </authorList>
    </citation>
    <scope>NUCLEOTIDE SEQUENCE</scope>
</reference>